<name>A0A0B8NCB1_9NOCA</name>
<evidence type="ECO:0000313" key="5">
    <source>
        <dbReference type="Proteomes" id="UP000037179"/>
    </source>
</evidence>
<feature type="signal peptide" evidence="2">
    <location>
        <begin position="1"/>
        <end position="30"/>
    </location>
</feature>
<evidence type="ECO:0000313" key="4">
    <source>
        <dbReference type="EMBL" id="GAP28341.1"/>
    </source>
</evidence>
<reference evidence="5" key="1">
    <citation type="submission" date="2015-07" db="EMBL/GenBank/DDBJ databases">
        <title>Nocardia seriolae U-1 whole genome shotgun sequence.</title>
        <authorList>
            <person name="Imajoh M."/>
            <person name="Fukumoto Y."/>
            <person name="Sukeda M."/>
            <person name="Yamane J."/>
            <person name="Yamasaki K."/>
            <person name="Shimizu M."/>
            <person name="Ohnishi K."/>
            <person name="Oshima S."/>
        </authorList>
    </citation>
    <scope>NUCLEOTIDE SEQUENCE [LARGE SCALE GENOMIC DNA]</scope>
    <source>
        <strain evidence="5">U-1</strain>
    </source>
</reference>
<dbReference type="AlphaFoldDB" id="A0A0B8NCB1"/>
<sequence>MRLSIRIAVAAGALTLALASGPFTVATATAAPVNPSFPNPGAPDNGQQPKKDEHLDKAEKLGGGLITKMIDSAADTLKCTLNIPLPTVKCG</sequence>
<evidence type="ECO:0000256" key="2">
    <source>
        <dbReference type="SAM" id="SignalP"/>
    </source>
</evidence>
<protein>
    <submittedName>
        <fullName evidence="4">Uncharacterized protein</fullName>
    </submittedName>
</protein>
<feature type="compositionally biased region" description="Basic and acidic residues" evidence="1">
    <location>
        <begin position="49"/>
        <end position="58"/>
    </location>
</feature>
<dbReference type="EMBL" id="BBYQ01000032">
    <property type="protein sequence ID" value="GAP28341.1"/>
    <property type="molecule type" value="Genomic_DNA"/>
</dbReference>
<reference evidence="4 5" key="2">
    <citation type="journal article" date="2016" name="Genome Announc.">
        <title>Draft Genome Sequence of Erythromycin- and Oxytetracycline-Sensitive Nocardia seriolae Strain U-1 (NBRC 110359).</title>
        <authorList>
            <person name="Imajoh M."/>
            <person name="Sukeda M."/>
            <person name="Shimizu M."/>
            <person name="Yamane J."/>
            <person name="Ohnishi K."/>
            <person name="Oshima S."/>
        </authorList>
    </citation>
    <scope>NUCLEOTIDE SEQUENCE [LARGE SCALE GENOMIC DNA]</scope>
    <source>
        <strain evidence="4 5">U-1</strain>
    </source>
</reference>
<evidence type="ECO:0000313" key="6">
    <source>
        <dbReference type="Proteomes" id="UP000180166"/>
    </source>
</evidence>
<dbReference type="EMBL" id="CP017839">
    <property type="protein sequence ID" value="APA96183.1"/>
    <property type="molecule type" value="Genomic_DNA"/>
</dbReference>
<reference evidence="3 6" key="3">
    <citation type="submission" date="2016-10" db="EMBL/GenBank/DDBJ databases">
        <title>Genome sequence of Nocardia seriolae strain EM150506, isolated from Anguila japonica.</title>
        <authorList>
            <person name="Han H.-J."/>
        </authorList>
    </citation>
    <scope>NUCLEOTIDE SEQUENCE [LARGE SCALE GENOMIC DNA]</scope>
    <source>
        <strain evidence="3 6">EM150506</strain>
    </source>
</reference>
<evidence type="ECO:0000256" key="1">
    <source>
        <dbReference type="SAM" id="MobiDB-lite"/>
    </source>
</evidence>
<dbReference type="GeneID" id="93370101"/>
<dbReference type="Proteomes" id="UP000180166">
    <property type="component" value="Chromosome"/>
</dbReference>
<dbReference type="RefSeq" id="WP_062614318.1">
    <property type="nucleotide sequence ID" value="NZ_AP028458.1"/>
</dbReference>
<accession>A0A0B8NCB1</accession>
<keyword evidence="2" id="KW-0732">Signal</keyword>
<dbReference type="Proteomes" id="UP000037179">
    <property type="component" value="Unassembled WGS sequence"/>
</dbReference>
<evidence type="ECO:0000313" key="3">
    <source>
        <dbReference type="EMBL" id="APA96183.1"/>
    </source>
</evidence>
<keyword evidence="5" id="KW-1185">Reference proteome</keyword>
<gene>
    <name evidence="3" type="ORF">NS506_02116</name>
    <name evidence="4" type="ORF">NSK11_contig00032-0046</name>
</gene>
<dbReference type="KEGG" id="nsr:NS506_02116"/>
<organism evidence="4 5">
    <name type="scientific">Nocardia seriolae</name>
    <dbReference type="NCBI Taxonomy" id="37332"/>
    <lineage>
        <taxon>Bacteria</taxon>
        <taxon>Bacillati</taxon>
        <taxon>Actinomycetota</taxon>
        <taxon>Actinomycetes</taxon>
        <taxon>Mycobacteriales</taxon>
        <taxon>Nocardiaceae</taxon>
        <taxon>Nocardia</taxon>
    </lineage>
</organism>
<feature type="chain" id="PRO_5014509434" evidence="2">
    <location>
        <begin position="31"/>
        <end position="91"/>
    </location>
</feature>
<feature type="region of interest" description="Disordered" evidence="1">
    <location>
        <begin position="30"/>
        <end position="58"/>
    </location>
</feature>
<proteinExistence type="predicted"/>